<evidence type="ECO:0000313" key="2">
    <source>
        <dbReference type="EMBL" id="XAO75496.1"/>
    </source>
</evidence>
<dbReference type="Proteomes" id="UP001463665">
    <property type="component" value="Chromosome"/>
</dbReference>
<dbReference type="AlphaFoldDB" id="A0AAU6WS96"/>
<dbReference type="RefSeq" id="WP_294221852.1">
    <property type="nucleotide sequence ID" value="NZ_CP154834.1"/>
</dbReference>
<keyword evidence="1" id="KW-0812">Transmembrane</keyword>
<evidence type="ECO:0000313" key="3">
    <source>
        <dbReference type="Proteomes" id="UP001463665"/>
    </source>
</evidence>
<feature type="transmembrane region" description="Helical" evidence="1">
    <location>
        <begin position="50"/>
        <end position="67"/>
    </location>
</feature>
<keyword evidence="1" id="KW-0472">Membrane</keyword>
<name>A0AAU6WS96_9FLAO</name>
<reference evidence="2 3" key="1">
    <citation type="submission" date="2024-04" db="EMBL/GenBank/DDBJ databases">
        <title>Genome sequencing and assembly of rice foliar adapted Chryseobacterium endophyticum OsEnb-ALM-A6.</title>
        <authorList>
            <person name="Kumar S."/>
            <person name="Javed M."/>
            <person name="Chouhan V."/>
            <person name="Charishma K."/>
            <person name="Patel A."/>
            <person name="Kumar M."/>
            <person name="Sahu K.P."/>
            <person name="Kumar A."/>
        </authorList>
    </citation>
    <scope>NUCLEOTIDE SEQUENCE [LARGE SCALE GENOMIC DNA]</scope>
    <source>
        <strain evidence="2 3">OsEnb-ALM-A6</strain>
    </source>
</reference>
<evidence type="ECO:0000256" key="1">
    <source>
        <dbReference type="SAM" id="Phobius"/>
    </source>
</evidence>
<dbReference type="EMBL" id="CP154834">
    <property type="protein sequence ID" value="XAO75496.1"/>
    <property type="molecule type" value="Genomic_DNA"/>
</dbReference>
<accession>A0AAU6WS96</accession>
<keyword evidence="1" id="KW-1133">Transmembrane helix</keyword>
<gene>
    <name evidence="2" type="ORF">AAFP95_06090</name>
</gene>
<organism evidence="2 3">
    <name type="scientific">Chryseobacterium endophyticum</name>
    <dbReference type="NCBI Taxonomy" id="1854762"/>
    <lineage>
        <taxon>Bacteria</taxon>
        <taxon>Pseudomonadati</taxon>
        <taxon>Bacteroidota</taxon>
        <taxon>Flavobacteriia</taxon>
        <taxon>Flavobacteriales</taxon>
        <taxon>Weeksellaceae</taxon>
        <taxon>Chryseobacterium group</taxon>
        <taxon>Chryseobacterium</taxon>
    </lineage>
</organism>
<proteinExistence type="predicted"/>
<sequence length="75" mass="8200">MRIINKLVSAFFLIFGFLLINAQKMPPAPDSGATNRGAVGPGAQSSPIDMYVFALVIIAVMFIVFFTKKYTSRKA</sequence>
<protein>
    <submittedName>
        <fullName evidence="2">Signal peptidase</fullName>
    </submittedName>
</protein>
<keyword evidence="3" id="KW-1185">Reference proteome</keyword>